<evidence type="ECO:0000256" key="1">
    <source>
        <dbReference type="SAM" id="MobiDB-lite"/>
    </source>
</evidence>
<name>A0A6A6SJD8_9PLEO</name>
<protein>
    <submittedName>
        <fullName evidence="2">Uncharacterized protein</fullName>
    </submittedName>
</protein>
<feature type="compositionally biased region" description="Basic and acidic residues" evidence="1">
    <location>
        <begin position="19"/>
        <end position="47"/>
    </location>
</feature>
<sequence length="179" mass="19361">MSDISQKRQAAVPAAEFPAEQHDTKTSEIEISKKRKAAVRDDEHSDSPSEQPATKKPKTHAVAAELDVLADTNSSITPSAVDAVIKKPQANTASSATPPRPRVRALVAPNIFARGFKPTPQNAAKEQKASKPTAPRGGANKKLLKSLKSNSKGMSSFLRPPPAPKREPKQAKKEMRSRW</sequence>
<evidence type="ECO:0000313" key="2">
    <source>
        <dbReference type="EMBL" id="KAF2647926.1"/>
    </source>
</evidence>
<dbReference type="Proteomes" id="UP000799324">
    <property type="component" value="Unassembled WGS sequence"/>
</dbReference>
<organism evidence="2 3">
    <name type="scientific">Lophiostoma macrostomum CBS 122681</name>
    <dbReference type="NCBI Taxonomy" id="1314788"/>
    <lineage>
        <taxon>Eukaryota</taxon>
        <taxon>Fungi</taxon>
        <taxon>Dikarya</taxon>
        <taxon>Ascomycota</taxon>
        <taxon>Pezizomycotina</taxon>
        <taxon>Dothideomycetes</taxon>
        <taxon>Pleosporomycetidae</taxon>
        <taxon>Pleosporales</taxon>
        <taxon>Lophiostomataceae</taxon>
        <taxon>Lophiostoma</taxon>
    </lineage>
</organism>
<feature type="region of interest" description="Disordered" evidence="1">
    <location>
        <begin position="1"/>
        <end position="66"/>
    </location>
</feature>
<proteinExistence type="predicted"/>
<dbReference type="EMBL" id="MU004571">
    <property type="protein sequence ID" value="KAF2647926.1"/>
    <property type="molecule type" value="Genomic_DNA"/>
</dbReference>
<feature type="region of interest" description="Disordered" evidence="1">
    <location>
        <begin position="89"/>
        <end position="179"/>
    </location>
</feature>
<gene>
    <name evidence="2" type="ORF">K491DRAFT_723018</name>
</gene>
<accession>A0A6A6SJD8</accession>
<evidence type="ECO:0000313" key="3">
    <source>
        <dbReference type="Proteomes" id="UP000799324"/>
    </source>
</evidence>
<feature type="compositionally biased region" description="Basic and acidic residues" evidence="1">
    <location>
        <begin position="164"/>
        <end position="179"/>
    </location>
</feature>
<keyword evidence="3" id="KW-1185">Reference proteome</keyword>
<reference evidence="2" key="1">
    <citation type="journal article" date="2020" name="Stud. Mycol.">
        <title>101 Dothideomycetes genomes: a test case for predicting lifestyles and emergence of pathogens.</title>
        <authorList>
            <person name="Haridas S."/>
            <person name="Albert R."/>
            <person name="Binder M."/>
            <person name="Bloem J."/>
            <person name="Labutti K."/>
            <person name="Salamov A."/>
            <person name="Andreopoulos B."/>
            <person name="Baker S."/>
            <person name="Barry K."/>
            <person name="Bills G."/>
            <person name="Bluhm B."/>
            <person name="Cannon C."/>
            <person name="Castanera R."/>
            <person name="Culley D."/>
            <person name="Daum C."/>
            <person name="Ezra D."/>
            <person name="Gonzalez J."/>
            <person name="Henrissat B."/>
            <person name="Kuo A."/>
            <person name="Liang C."/>
            <person name="Lipzen A."/>
            <person name="Lutzoni F."/>
            <person name="Magnuson J."/>
            <person name="Mondo S."/>
            <person name="Nolan M."/>
            <person name="Ohm R."/>
            <person name="Pangilinan J."/>
            <person name="Park H.-J."/>
            <person name="Ramirez L."/>
            <person name="Alfaro M."/>
            <person name="Sun H."/>
            <person name="Tritt A."/>
            <person name="Yoshinaga Y."/>
            <person name="Zwiers L.-H."/>
            <person name="Turgeon B."/>
            <person name="Goodwin S."/>
            <person name="Spatafora J."/>
            <person name="Crous P."/>
            <person name="Grigoriev I."/>
        </authorList>
    </citation>
    <scope>NUCLEOTIDE SEQUENCE</scope>
    <source>
        <strain evidence="2">CBS 122681</strain>
    </source>
</reference>
<dbReference type="AlphaFoldDB" id="A0A6A6SJD8"/>